<feature type="transmembrane region" description="Helical" evidence="12">
    <location>
        <begin position="176"/>
        <end position="200"/>
    </location>
</feature>
<keyword evidence="15" id="KW-1185">Reference proteome</keyword>
<keyword evidence="10" id="KW-0408">Iron</keyword>
<keyword evidence="9 12" id="KW-1133">Transmembrane helix</keyword>
<evidence type="ECO:0000256" key="9">
    <source>
        <dbReference type="ARBA" id="ARBA00022989"/>
    </source>
</evidence>
<protein>
    <submittedName>
        <fullName evidence="14">Cytochrome B561</fullName>
    </submittedName>
</protein>
<dbReference type="GO" id="GO:0020037">
    <property type="term" value="F:heme binding"/>
    <property type="evidence" value="ECO:0007669"/>
    <property type="project" value="TreeGrafter"/>
</dbReference>
<dbReference type="PRINTS" id="PR00161">
    <property type="entry name" value="NIHGNASECYTB"/>
</dbReference>
<dbReference type="PANTHER" id="PTHR30485:SF1">
    <property type="entry name" value="CYTOCHROME YDHU-RELATED"/>
    <property type="match status" value="1"/>
</dbReference>
<keyword evidence="4" id="KW-1003">Cell membrane</keyword>
<evidence type="ECO:0000256" key="8">
    <source>
        <dbReference type="ARBA" id="ARBA00022982"/>
    </source>
</evidence>
<feature type="transmembrane region" description="Helical" evidence="12">
    <location>
        <begin position="67"/>
        <end position="91"/>
    </location>
</feature>
<keyword evidence="8" id="KW-0249">Electron transport</keyword>
<keyword evidence="5" id="KW-0349">Heme</keyword>
<dbReference type="InterPro" id="IPR011577">
    <property type="entry name" value="Cyt_b561_bac/Ni-Hgenase"/>
</dbReference>
<dbReference type="GO" id="GO:0009055">
    <property type="term" value="F:electron transfer activity"/>
    <property type="evidence" value="ECO:0007669"/>
    <property type="project" value="InterPro"/>
</dbReference>
<dbReference type="Proteomes" id="UP000414233">
    <property type="component" value="Unassembled WGS sequence"/>
</dbReference>
<feature type="transmembrane region" description="Helical" evidence="12">
    <location>
        <begin position="136"/>
        <end position="156"/>
    </location>
</feature>
<accession>A0A5E4S8J2</accession>
<name>A0A5E4S8J2_9BURK</name>
<proteinExistence type="inferred from homology"/>
<evidence type="ECO:0000259" key="13">
    <source>
        <dbReference type="Pfam" id="PF01292"/>
    </source>
</evidence>
<dbReference type="InterPro" id="IPR051542">
    <property type="entry name" value="Hydrogenase_cytochrome"/>
</dbReference>
<evidence type="ECO:0000256" key="5">
    <source>
        <dbReference type="ARBA" id="ARBA00022617"/>
    </source>
</evidence>
<dbReference type="EMBL" id="CABPRZ010000002">
    <property type="protein sequence ID" value="VVD71625.1"/>
    <property type="molecule type" value="Genomic_DNA"/>
</dbReference>
<dbReference type="OrthoDB" id="197262at2"/>
<keyword evidence="6 12" id="KW-0812">Transmembrane</keyword>
<dbReference type="GO" id="GO:0005886">
    <property type="term" value="C:plasma membrane"/>
    <property type="evidence" value="ECO:0007669"/>
    <property type="project" value="UniProtKB-SubCell"/>
</dbReference>
<comment type="subcellular location">
    <subcellularLocation>
        <location evidence="1">Cell membrane</location>
        <topology evidence="1">Multi-pass membrane protein</topology>
    </subcellularLocation>
</comment>
<evidence type="ECO:0000256" key="6">
    <source>
        <dbReference type="ARBA" id="ARBA00022692"/>
    </source>
</evidence>
<evidence type="ECO:0000256" key="3">
    <source>
        <dbReference type="ARBA" id="ARBA00022448"/>
    </source>
</evidence>
<dbReference type="PANTHER" id="PTHR30485">
    <property type="entry name" value="NI/FE-HYDROGENASE 1 B-TYPE CYTOCHROME SUBUNIT"/>
    <property type="match status" value="1"/>
</dbReference>
<dbReference type="GO" id="GO:0005506">
    <property type="term" value="F:iron ion binding"/>
    <property type="evidence" value="ECO:0007669"/>
    <property type="project" value="InterPro"/>
</dbReference>
<dbReference type="AlphaFoldDB" id="A0A5E4S8J2"/>
<gene>
    <name evidence="14" type="ORF">PTE30175_00599</name>
</gene>
<dbReference type="RefSeq" id="WP_150695556.1">
    <property type="nucleotide sequence ID" value="NZ_CABPRZ010000002.1"/>
</dbReference>
<evidence type="ECO:0000256" key="11">
    <source>
        <dbReference type="ARBA" id="ARBA00023136"/>
    </source>
</evidence>
<dbReference type="GO" id="GO:0022904">
    <property type="term" value="P:respiratory electron transport chain"/>
    <property type="evidence" value="ECO:0007669"/>
    <property type="project" value="InterPro"/>
</dbReference>
<evidence type="ECO:0000256" key="7">
    <source>
        <dbReference type="ARBA" id="ARBA00022723"/>
    </source>
</evidence>
<dbReference type="InterPro" id="IPR016174">
    <property type="entry name" value="Di-haem_cyt_TM"/>
</dbReference>
<evidence type="ECO:0000256" key="1">
    <source>
        <dbReference type="ARBA" id="ARBA00004651"/>
    </source>
</evidence>
<evidence type="ECO:0000256" key="10">
    <source>
        <dbReference type="ARBA" id="ARBA00023004"/>
    </source>
</evidence>
<keyword evidence="11 12" id="KW-0472">Membrane</keyword>
<evidence type="ECO:0000313" key="15">
    <source>
        <dbReference type="Proteomes" id="UP000414233"/>
    </source>
</evidence>
<dbReference type="InterPro" id="IPR000516">
    <property type="entry name" value="Ni-dep_Hydgase_cyt-B"/>
</dbReference>
<keyword evidence="7" id="KW-0479">Metal-binding</keyword>
<comment type="similarity">
    <text evidence="2">Belongs to the HupC/HyaC/HydC family.</text>
</comment>
<sequence length="210" mass="23391">MSTLQRPAGPTAPGASAGVIHPAWLRVTHWLNALAVVIMVTSGWRIYNASPLFDFMFPKGITLGGWLAGALQWHFAGMWLLFFNGLLYLALNVASGRLLHRFFPVSPRGVLRDVWSALRGRLPHDDLKHYNQVQRFAYLFVMLDIAVLILSGLVLWKSVQFGHLRALLGGYEAARRIHFVAMALLVGFVAVHLAMVALVPRTLIAMLRGR</sequence>
<dbReference type="Gene3D" id="1.20.950.20">
    <property type="entry name" value="Transmembrane di-heme cytochromes, Chain C"/>
    <property type="match status" value="1"/>
</dbReference>
<dbReference type="Pfam" id="PF01292">
    <property type="entry name" value="Ni_hydr_CYTB"/>
    <property type="match status" value="1"/>
</dbReference>
<evidence type="ECO:0000256" key="12">
    <source>
        <dbReference type="SAM" id="Phobius"/>
    </source>
</evidence>
<feature type="transmembrane region" description="Helical" evidence="12">
    <location>
        <begin position="30"/>
        <end position="47"/>
    </location>
</feature>
<reference evidence="14 15" key="1">
    <citation type="submission" date="2019-08" db="EMBL/GenBank/DDBJ databases">
        <authorList>
            <person name="Peeters C."/>
        </authorList>
    </citation>
    <scope>NUCLEOTIDE SEQUENCE [LARGE SCALE GENOMIC DNA]</scope>
    <source>
        <strain evidence="14 15">LMG 30175</strain>
    </source>
</reference>
<keyword evidence="3" id="KW-0813">Transport</keyword>
<feature type="domain" description="Cytochrome b561 bacterial/Ni-hydrogenase" evidence="13">
    <location>
        <begin position="21"/>
        <end position="209"/>
    </location>
</feature>
<organism evidence="14 15">
    <name type="scientific">Pandoraea terrae</name>
    <dbReference type="NCBI Taxonomy" id="1537710"/>
    <lineage>
        <taxon>Bacteria</taxon>
        <taxon>Pseudomonadati</taxon>
        <taxon>Pseudomonadota</taxon>
        <taxon>Betaproteobacteria</taxon>
        <taxon>Burkholderiales</taxon>
        <taxon>Burkholderiaceae</taxon>
        <taxon>Pandoraea</taxon>
    </lineage>
</organism>
<evidence type="ECO:0000256" key="2">
    <source>
        <dbReference type="ARBA" id="ARBA00008622"/>
    </source>
</evidence>
<dbReference type="SUPFAM" id="SSF81342">
    <property type="entry name" value="Transmembrane di-heme cytochromes"/>
    <property type="match status" value="1"/>
</dbReference>
<evidence type="ECO:0000313" key="14">
    <source>
        <dbReference type="EMBL" id="VVD71625.1"/>
    </source>
</evidence>
<evidence type="ECO:0000256" key="4">
    <source>
        <dbReference type="ARBA" id="ARBA00022475"/>
    </source>
</evidence>